<gene>
    <name evidence="1" type="ORF">V1525DRAFT_56644</name>
</gene>
<reference evidence="2" key="1">
    <citation type="journal article" date="2024" name="Front. Bioeng. Biotechnol.">
        <title>Genome-scale model development and genomic sequencing of the oleaginous clade Lipomyces.</title>
        <authorList>
            <person name="Czajka J.J."/>
            <person name="Han Y."/>
            <person name="Kim J."/>
            <person name="Mondo S.J."/>
            <person name="Hofstad B.A."/>
            <person name="Robles A."/>
            <person name="Haridas S."/>
            <person name="Riley R."/>
            <person name="LaButti K."/>
            <person name="Pangilinan J."/>
            <person name="Andreopoulos W."/>
            <person name="Lipzen A."/>
            <person name="Yan J."/>
            <person name="Wang M."/>
            <person name="Ng V."/>
            <person name="Grigoriev I.V."/>
            <person name="Spatafora J.W."/>
            <person name="Magnuson J.K."/>
            <person name="Baker S.E."/>
            <person name="Pomraning K.R."/>
        </authorList>
    </citation>
    <scope>NUCLEOTIDE SEQUENCE [LARGE SCALE GENOMIC DNA]</scope>
    <source>
        <strain evidence="2">CBS 7786</strain>
    </source>
</reference>
<keyword evidence="2" id="KW-1185">Reference proteome</keyword>
<evidence type="ECO:0000313" key="1">
    <source>
        <dbReference type="EMBL" id="KAK9239237.1"/>
    </source>
</evidence>
<proteinExistence type="predicted"/>
<dbReference type="EMBL" id="MU971348">
    <property type="protein sequence ID" value="KAK9239237.1"/>
    <property type="molecule type" value="Genomic_DNA"/>
</dbReference>
<name>A0ACC3T5P8_LIPKO</name>
<dbReference type="Proteomes" id="UP001433508">
    <property type="component" value="Unassembled WGS sequence"/>
</dbReference>
<organism evidence="1 2">
    <name type="scientific">Lipomyces kononenkoae</name>
    <name type="common">Yeast</name>
    <dbReference type="NCBI Taxonomy" id="34357"/>
    <lineage>
        <taxon>Eukaryota</taxon>
        <taxon>Fungi</taxon>
        <taxon>Dikarya</taxon>
        <taxon>Ascomycota</taxon>
        <taxon>Saccharomycotina</taxon>
        <taxon>Lipomycetes</taxon>
        <taxon>Lipomycetales</taxon>
        <taxon>Lipomycetaceae</taxon>
        <taxon>Lipomyces</taxon>
    </lineage>
</organism>
<protein>
    <submittedName>
        <fullName evidence="1">Uncharacterized protein</fullName>
    </submittedName>
</protein>
<evidence type="ECO:0000313" key="2">
    <source>
        <dbReference type="Proteomes" id="UP001433508"/>
    </source>
</evidence>
<accession>A0ACC3T5P8</accession>
<sequence length="855" mass="97254">MELRRDHRFDPFGPDAAAYDDDDLDLAGVDFNDPAAFAKLLGRGSKLPIPVYKAPADVRREAKEMSSKIFTNFHILREILMRHEAAIQKRWAKKTRQQRLKILVDAWPGMARMHRPDFVAFRAQSEQQRGVDARHRDYYMWPYINQEDLLRPKTLPLLLNARGRHYPSDFAAADFEAMHLGTVTGRLVPIFLNEHTMVLHGATNAQDYGKLLSWDDHPDAFEWMHTRKQFLPGEGLVVLEAQERVLDFLVICCQEILRDIPMATLTTGTFPIQPEPHLKTESESCGFQSLALMAAEAPYRLPAQLDLGRIESLLGARASAAEDHLWALREDPGYFAEQLFEVKENRQEMLKDVNGDVHPALRLGREATFWTRVIGNVVGEAYVDLEVYSELRQQAQDLRTLQTKYDAVISPTEDLPEEYLAALLKFRHYLNQAAKGPLNQLRDGVVASPAMRKFFVREPAMDTKSTRIAVRSKSGVNMNNIELQLIWLLRTLWEDEIALFFARLPLVLDELERLLEAEPQAQALLSVRIAGVIGNLSILSQCLSQLDLYLPWARSFENALASREDGIKKEFADRSKPWAKMIAALEEKNLAPVAKLGNPSDKKFAYPTEKRRTKENVEALRHAERNLDDFWATVDQVVHSKCGNLDGTAMRRVLSQPRILQRTPEWVDEPTITANNHEGEKVSNIQADAIYKPFSALYSDLASDTSERPGDSSSSRQTLVPSRIKTKTRGTPQKAPSPITVDGSINPDPPSIYIPVDARALKTFRTIFFNPTVTSTPGEVSWNDFLHAMTSTGLFAAEKLYGSVWQFWKLDENCRIQFHEPHPRGKIPFTTARRHGRRLNRAFGWIGEMFVLKEK</sequence>
<comment type="caution">
    <text evidence="1">The sequence shown here is derived from an EMBL/GenBank/DDBJ whole genome shotgun (WGS) entry which is preliminary data.</text>
</comment>